<gene>
    <name evidence="3" type="ORF">DXN04_25690</name>
</gene>
<comment type="similarity">
    <text evidence="1">Belongs to the AHA1 family.</text>
</comment>
<dbReference type="RefSeq" id="WP_116856262.1">
    <property type="nucleotide sequence ID" value="NZ_QTJV01000010.1"/>
</dbReference>
<evidence type="ECO:0000313" key="3">
    <source>
        <dbReference type="EMBL" id="RFM32177.1"/>
    </source>
</evidence>
<dbReference type="Gene3D" id="3.30.530.20">
    <property type="match status" value="1"/>
</dbReference>
<protein>
    <recommendedName>
        <fullName evidence="2">Activator of Hsp90 ATPase homologue 1/2-like C-terminal domain-containing protein</fullName>
    </recommendedName>
</protein>
<dbReference type="EMBL" id="QTJV01000010">
    <property type="protein sequence ID" value="RFM32177.1"/>
    <property type="molecule type" value="Genomic_DNA"/>
</dbReference>
<keyword evidence="4" id="KW-1185">Reference proteome</keyword>
<accession>A0A3E1NW77</accession>
<evidence type="ECO:0000313" key="4">
    <source>
        <dbReference type="Proteomes" id="UP000261174"/>
    </source>
</evidence>
<organism evidence="3 4">
    <name type="scientific">Chitinophaga silvisoli</name>
    <dbReference type="NCBI Taxonomy" id="2291814"/>
    <lineage>
        <taxon>Bacteria</taxon>
        <taxon>Pseudomonadati</taxon>
        <taxon>Bacteroidota</taxon>
        <taxon>Chitinophagia</taxon>
        <taxon>Chitinophagales</taxon>
        <taxon>Chitinophagaceae</taxon>
        <taxon>Chitinophaga</taxon>
    </lineage>
</organism>
<name>A0A3E1NW77_9BACT</name>
<proteinExistence type="inferred from homology"/>
<comment type="caution">
    <text evidence="3">The sequence shown here is derived from an EMBL/GenBank/DDBJ whole genome shotgun (WGS) entry which is preliminary data.</text>
</comment>
<dbReference type="OrthoDB" id="2355173at2"/>
<feature type="domain" description="Activator of Hsp90 ATPase homologue 1/2-like C-terminal" evidence="2">
    <location>
        <begin position="12"/>
        <end position="145"/>
    </location>
</feature>
<evidence type="ECO:0000256" key="1">
    <source>
        <dbReference type="ARBA" id="ARBA00006817"/>
    </source>
</evidence>
<dbReference type="Pfam" id="PF08327">
    <property type="entry name" value="AHSA1"/>
    <property type="match status" value="1"/>
</dbReference>
<dbReference type="InterPro" id="IPR023393">
    <property type="entry name" value="START-like_dom_sf"/>
</dbReference>
<dbReference type="SUPFAM" id="SSF55961">
    <property type="entry name" value="Bet v1-like"/>
    <property type="match status" value="1"/>
</dbReference>
<sequence>MEKIISNTVTLNASPEKVWALLTEPAYVKQYMYNSDLVTDWQPGQPVIFKGEYQGQEMVFVKGFALENRPYSLLSYSVFDPNAKYTDEPWNYLTVTYKLEPMGDQTQLTITQGDYTKVQDGEKRYEDAANAGGWSSILEKIRELV</sequence>
<evidence type="ECO:0000259" key="2">
    <source>
        <dbReference type="Pfam" id="PF08327"/>
    </source>
</evidence>
<dbReference type="Proteomes" id="UP000261174">
    <property type="component" value="Unassembled WGS sequence"/>
</dbReference>
<dbReference type="AlphaFoldDB" id="A0A3E1NW77"/>
<reference evidence="3 4" key="1">
    <citation type="submission" date="2018-08" db="EMBL/GenBank/DDBJ databases">
        <title>Chitinophaga sp. K20C18050901, a novel bacterium isolated from forest soil.</title>
        <authorList>
            <person name="Wang C."/>
        </authorList>
    </citation>
    <scope>NUCLEOTIDE SEQUENCE [LARGE SCALE GENOMIC DNA]</scope>
    <source>
        <strain evidence="3 4">K20C18050901</strain>
    </source>
</reference>
<dbReference type="InterPro" id="IPR013538">
    <property type="entry name" value="ASHA1/2-like_C"/>
</dbReference>